<proteinExistence type="inferred from homology"/>
<dbReference type="AlphaFoldDB" id="A0A6N4A104"/>
<reference evidence="10" key="3">
    <citation type="submission" date="2019-10" db="EMBL/GenBank/DDBJ databases">
        <title>Malate fermentation in French cider.</title>
        <authorList>
            <person name="Cousin F.J."/>
            <person name="Medina Fernandez S."/>
            <person name="Misery B."/>
            <person name="Laplace J.-M."/>
            <person name="Cretenet M."/>
        </authorList>
    </citation>
    <scope>NUCLEOTIDE SEQUENCE</scope>
    <source>
        <strain evidence="10">UCMA15129</strain>
    </source>
</reference>
<dbReference type="SMART" id="SM00382">
    <property type="entry name" value="AAA"/>
    <property type="match status" value="1"/>
</dbReference>
<dbReference type="RefSeq" id="WP_002821542.1">
    <property type="nucleotide sequence ID" value="NZ_CP014324.1"/>
</dbReference>
<dbReference type="EMBL" id="LR031358">
    <property type="protein sequence ID" value="VDB98474.1"/>
    <property type="molecule type" value="Genomic_DNA"/>
</dbReference>
<dbReference type="FunFam" id="3.40.50.300:FF:000589">
    <property type="entry name" value="ABC transporter, ATP-binding subunit"/>
    <property type="match status" value="1"/>
</dbReference>
<organism evidence="11 13">
    <name type="scientific">Oenococcus oeni</name>
    <name type="common">Leuconostoc oenos</name>
    <dbReference type="NCBI Taxonomy" id="1247"/>
    <lineage>
        <taxon>Bacteria</taxon>
        <taxon>Bacillati</taxon>
        <taxon>Bacillota</taxon>
        <taxon>Bacilli</taxon>
        <taxon>Lactobacillales</taxon>
        <taxon>Lactobacillaceae</taxon>
        <taxon>Oenococcus</taxon>
    </lineage>
</organism>
<dbReference type="PROSITE" id="PS50893">
    <property type="entry name" value="ABC_TRANSPORTER_2"/>
    <property type="match status" value="1"/>
</dbReference>
<evidence type="ECO:0000256" key="1">
    <source>
        <dbReference type="ARBA" id="ARBA00004413"/>
    </source>
</evidence>
<evidence type="ECO:0000313" key="12">
    <source>
        <dbReference type="EMBL" id="VDB98474.1"/>
    </source>
</evidence>
<dbReference type="GO" id="GO:1900753">
    <property type="term" value="P:doxorubicin transport"/>
    <property type="evidence" value="ECO:0007669"/>
    <property type="project" value="InterPro"/>
</dbReference>
<dbReference type="Pfam" id="PF00005">
    <property type="entry name" value="ABC_tran"/>
    <property type="match status" value="1"/>
</dbReference>
<gene>
    <name evidence="12" type="primary">drrA</name>
    <name evidence="11" type="ORF">ATX59_05970</name>
    <name evidence="10" type="ORF">GA838_06660</name>
    <name evidence="12" type="ORF">OENI_1239</name>
</gene>
<keyword evidence="5 11" id="KW-0067">ATP-binding</keyword>
<dbReference type="SUPFAM" id="SSF52540">
    <property type="entry name" value="P-loop containing nucleoside triphosphate hydrolases"/>
    <property type="match status" value="1"/>
</dbReference>
<evidence type="ECO:0000313" key="10">
    <source>
        <dbReference type="EMBL" id="MDV7715424.1"/>
    </source>
</evidence>
<evidence type="ECO:0000256" key="7">
    <source>
        <dbReference type="ARBA" id="ARBA00023136"/>
    </source>
</evidence>
<keyword evidence="3" id="KW-1003">Cell membrane</keyword>
<evidence type="ECO:0000313" key="11">
    <source>
        <dbReference type="EMBL" id="OIM20998.1"/>
    </source>
</evidence>
<dbReference type="InterPro" id="IPR005894">
    <property type="entry name" value="DrrA"/>
</dbReference>
<dbReference type="GO" id="GO:0016887">
    <property type="term" value="F:ATP hydrolysis activity"/>
    <property type="evidence" value="ECO:0007669"/>
    <property type="project" value="InterPro"/>
</dbReference>
<sequence>MSKDNVIQVTNIQKRFGNKTVVQDVSFTIKKGEIFGLLGPNGAGKTTILRMITTLLRQDAGQILLNGFDTLTQSRLARQQFSVTGQTTAIDQDLSARENLMIFGKLNGLASEAARSRAIELLTDFDLVNSADQTLATFSGGMRRRLDLAISLIGKPSILFLDEPTTGLDPRTRVQMWQAIQKLVAQGSTVLLTTQYLEEADHLANRIALIDHGQMITVGTPSELKQQVGGMQLRLEVTDLKQVPQAQKIIQDILAVSVHVDERTLIALLSNTGMQSASKILDQFQTAGIAINNFAIETPSLDDVFLKMTVGKN</sequence>
<dbReference type="EC" id="3.6.3.-" evidence="12"/>
<evidence type="ECO:0000259" key="9">
    <source>
        <dbReference type="PROSITE" id="PS50893"/>
    </source>
</evidence>
<protein>
    <submittedName>
        <fullName evidence="10 11">ABC transporter ATP-binding protein</fullName>
    </submittedName>
    <submittedName>
        <fullName evidence="12">Daunorubicin/doxorubicin resistance ATP-binding protein DrrA</fullName>
        <ecNumber evidence="12">3.6.3.-</ecNumber>
    </submittedName>
</protein>
<comment type="subcellular location">
    <subcellularLocation>
        <location evidence="1">Cell membrane</location>
        <topology evidence="1">Peripheral membrane protein</topology>
        <orientation evidence="1">Cytoplasmic side</orientation>
    </subcellularLocation>
</comment>
<dbReference type="EMBL" id="WERV01000004">
    <property type="protein sequence ID" value="MDV7715424.1"/>
    <property type="molecule type" value="Genomic_DNA"/>
</dbReference>
<dbReference type="EMBL" id="MLOK01000045">
    <property type="protein sequence ID" value="OIM20998.1"/>
    <property type="molecule type" value="Genomic_DNA"/>
</dbReference>
<dbReference type="Proteomes" id="UP000294726">
    <property type="component" value="Chromosome"/>
</dbReference>
<dbReference type="Proteomes" id="UP000181728">
    <property type="component" value="Unassembled WGS sequence"/>
</dbReference>
<dbReference type="PANTHER" id="PTHR42711">
    <property type="entry name" value="ABC TRANSPORTER ATP-BINDING PROTEIN"/>
    <property type="match status" value="1"/>
</dbReference>
<dbReference type="InterPro" id="IPR050763">
    <property type="entry name" value="ABC_transporter_ATP-binding"/>
</dbReference>
<dbReference type="NCBIfam" id="TIGR01188">
    <property type="entry name" value="drrA"/>
    <property type="match status" value="1"/>
</dbReference>
<evidence type="ECO:0000313" key="14">
    <source>
        <dbReference type="Proteomes" id="UP000294726"/>
    </source>
</evidence>
<dbReference type="GO" id="GO:0005886">
    <property type="term" value="C:plasma membrane"/>
    <property type="evidence" value="ECO:0007669"/>
    <property type="project" value="UniProtKB-SubCell"/>
</dbReference>
<keyword evidence="7" id="KW-0472">Membrane</keyword>
<dbReference type="InterPro" id="IPR003593">
    <property type="entry name" value="AAA+_ATPase"/>
</dbReference>
<evidence type="ECO:0000313" key="13">
    <source>
        <dbReference type="Proteomes" id="UP000181728"/>
    </source>
</evidence>
<feature type="domain" description="ABC transporter" evidence="9">
    <location>
        <begin position="7"/>
        <end position="237"/>
    </location>
</feature>
<evidence type="ECO:0000256" key="3">
    <source>
        <dbReference type="ARBA" id="ARBA00022475"/>
    </source>
</evidence>
<dbReference type="GO" id="GO:0005524">
    <property type="term" value="F:ATP binding"/>
    <property type="evidence" value="ECO:0007669"/>
    <property type="project" value="UniProtKB-KW"/>
</dbReference>
<keyword evidence="6" id="KW-1278">Translocase</keyword>
<dbReference type="InterPro" id="IPR017871">
    <property type="entry name" value="ABC_transporter-like_CS"/>
</dbReference>
<dbReference type="PROSITE" id="PS00211">
    <property type="entry name" value="ABC_TRANSPORTER_1"/>
    <property type="match status" value="1"/>
</dbReference>
<dbReference type="PANTHER" id="PTHR42711:SF19">
    <property type="entry name" value="DOXORUBICIN RESISTANCE ATP-BINDING PROTEIN DRRA"/>
    <property type="match status" value="1"/>
</dbReference>
<dbReference type="Proteomes" id="UP001281024">
    <property type="component" value="Unassembled WGS sequence"/>
</dbReference>
<evidence type="ECO:0000256" key="5">
    <source>
        <dbReference type="ARBA" id="ARBA00022840"/>
    </source>
</evidence>
<accession>A0A6N4A104</accession>
<reference evidence="11 13" key="1">
    <citation type="journal article" date="2016" name="BMC Genomics">
        <title>Consensus pan-genome assembly of the specialised wine bacterium Oenococcus oeni.</title>
        <authorList>
            <person name="Sternes P.R."/>
            <person name="Borneman A.R."/>
        </authorList>
    </citation>
    <scope>NUCLEOTIDE SEQUENCE [LARGE SCALE GENOMIC DNA]</scope>
    <source>
        <strain evidence="11 13">AWRIB661</strain>
    </source>
</reference>
<dbReference type="Gene3D" id="3.40.50.300">
    <property type="entry name" value="P-loop containing nucleotide triphosphate hydrolases"/>
    <property type="match status" value="1"/>
</dbReference>
<dbReference type="InterPro" id="IPR027417">
    <property type="entry name" value="P-loop_NTPase"/>
</dbReference>
<name>A0A6N4A104_OENOE</name>
<evidence type="ECO:0000256" key="2">
    <source>
        <dbReference type="ARBA" id="ARBA00022448"/>
    </source>
</evidence>
<dbReference type="InterPro" id="IPR025302">
    <property type="entry name" value="DrrA1/2-like_C"/>
</dbReference>
<reference evidence="12 14" key="2">
    <citation type="submission" date="2018-08" db="EMBL/GenBank/DDBJ databases">
        <authorList>
            <person name="Lorentzen P. G. S. M."/>
        </authorList>
    </citation>
    <scope>NUCLEOTIDE SEQUENCE [LARGE SCALE GENOMIC DNA]</scope>
    <source>
        <strain evidence="12 14">CRBO_1381</strain>
    </source>
</reference>
<keyword evidence="2" id="KW-0813">Transport</keyword>
<dbReference type="GO" id="GO:0043215">
    <property type="term" value="P:daunorubicin transport"/>
    <property type="evidence" value="ECO:0007669"/>
    <property type="project" value="InterPro"/>
</dbReference>
<comment type="similarity">
    <text evidence="8">Belongs to the ABC transporter superfamily. Drug exporter-1 (DrugE1) (TC 3.A.1.105) family.</text>
</comment>
<evidence type="ECO:0000256" key="6">
    <source>
        <dbReference type="ARBA" id="ARBA00022967"/>
    </source>
</evidence>
<evidence type="ECO:0000256" key="4">
    <source>
        <dbReference type="ARBA" id="ARBA00022741"/>
    </source>
</evidence>
<dbReference type="Pfam" id="PF13732">
    <property type="entry name" value="DrrA1-3_C"/>
    <property type="match status" value="1"/>
</dbReference>
<evidence type="ECO:0000256" key="8">
    <source>
        <dbReference type="ARBA" id="ARBA00049985"/>
    </source>
</evidence>
<dbReference type="InterPro" id="IPR003439">
    <property type="entry name" value="ABC_transporter-like_ATP-bd"/>
</dbReference>
<keyword evidence="4" id="KW-0547">Nucleotide-binding</keyword>
<keyword evidence="12" id="KW-0378">Hydrolase</keyword>